<accession>A0A8J3JYY7</accession>
<comment type="caution">
    <text evidence="3">The sequence shown here is derived from an EMBL/GenBank/DDBJ whole genome shotgun (WGS) entry which is preliminary data.</text>
</comment>
<keyword evidence="4" id="KW-1185">Reference proteome</keyword>
<dbReference type="Proteomes" id="UP000601223">
    <property type="component" value="Unassembled WGS sequence"/>
</dbReference>
<dbReference type="CDD" id="cd12108">
    <property type="entry name" value="Hr-like"/>
    <property type="match status" value="1"/>
</dbReference>
<name>A0A8J3JYY7_9ACTN</name>
<dbReference type="InterPro" id="IPR012312">
    <property type="entry name" value="Hemerythrin-like"/>
</dbReference>
<evidence type="ECO:0000313" key="3">
    <source>
        <dbReference type="EMBL" id="GIF86284.1"/>
    </source>
</evidence>
<feature type="domain" description="Hemerythrin-like" evidence="2">
    <location>
        <begin position="32"/>
        <end position="156"/>
    </location>
</feature>
<sequence length="181" mass="19616">MPVADCARHGGAVPEGTPVASPDSDRAVALSQQLKQAHQQLRRQVETLKADLGRRRLDDDALVTHCLAFCAALTTHHTGEDEGLFAELLRARPDLAKTVANLVQDHEMIGTILLRVKQLADEAARSPASGLDAVGRELDGLMAIMESHFNYEERAISAALDAGVRDTGWSGTVFRFRDHVG</sequence>
<reference evidence="3 4" key="1">
    <citation type="submission" date="2021-01" db="EMBL/GenBank/DDBJ databases">
        <title>Whole genome shotgun sequence of Catellatospora bangladeshensis NBRC 107357.</title>
        <authorList>
            <person name="Komaki H."/>
            <person name="Tamura T."/>
        </authorList>
    </citation>
    <scope>NUCLEOTIDE SEQUENCE [LARGE SCALE GENOMIC DNA]</scope>
    <source>
        <strain evidence="3 4">NBRC 107357</strain>
    </source>
</reference>
<gene>
    <name evidence="3" type="ORF">Cba03nite_76330</name>
</gene>
<dbReference type="AlphaFoldDB" id="A0A8J3JYY7"/>
<dbReference type="Pfam" id="PF01814">
    <property type="entry name" value="Hemerythrin"/>
    <property type="match status" value="1"/>
</dbReference>
<evidence type="ECO:0000313" key="4">
    <source>
        <dbReference type="Proteomes" id="UP000601223"/>
    </source>
</evidence>
<evidence type="ECO:0000259" key="2">
    <source>
        <dbReference type="Pfam" id="PF01814"/>
    </source>
</evidence>
<protein>
    <recommendedName>
        <fullName evidence="2">Hemerythrin-like domain-containing protein</fullName>
    </recommendedName>
</protein>
<dbReference type="EMBL" id="BONF01000064">
    <property type="protein sequence ID" value="GIF86284.1"/>
    <property type="molecule type" value="Genomic_DNA"/>
</dbReference>
<organism evidence="3 4">
    <name type="scientific">Catellatospora bangladeshensis</name>
    <dbReference type="NCBI Taxonomy" id="310355"/>
    <lineage>
        <taxon>Bacteria</taxon>
        <taxon>Bacillati</taxon>
        <taxon>Actinomycetota</taxon>
        <taxon>Actinomycetes</taxon>
        <taxon>Micromonosporales</taxon>
        <taxon>Micromonosporaceae</taxon>
        <taxon>Catellatospora</taxon>
    </lineage>
</organism>
<proteinExistence type="predicted"/>
<feature type="region of interest" description="Disordered" evidence="1">
    <location>
        <begin position="1"/>
        <end position="23"/>
    </location>
</feature>
<dbReference type="Gene3D" id="1.20.120.520">
    <property type="entry name" value="nmb1532 protein domain like"/>
    <property type="match status" value="1"/>
</dbReference>
<evidence type="ECO:0000256" key="1">
    <source>
        <dbReference type="SAM" id="MobiDB-lite"/>
    </source>
</evidence>